<accession>A0A4C1WSA1</accession>
<evidence type="ECO:0000256" key="1">
    <source>
        <dbReference type="SAM" id="MobiDB-lite"/>
    </source>
</evidence>
<keyword evidence="3" id="KW-1185">Reference proteome</keyword>
<organism evidence="2 3">
    <name type="scientific">Eumeta variegata</name>
    <name type="common">Bagworm moth</name>
    <name type="synonym">Eumeta japonica</name>
    <dbReference type="NCBI Taxonomy" id="151549"/>
    <lineage>
        <taxon>Eukaryota</taxon>
        <taxon>Metazoa</taxon>
        <taxon>Ecdysozoa</taxon>
        <taxon>Arthropoda</taxon>
        <taxon>Hexapoda</taxon>
        <taxon>Insecta</taxon>
        <taxon>Pterygota</taxon>
        <taxon>Neoptera</taxon>
        <taxon>Endopterygota</taxon>
        <taxon>Lepidoptera</taxon>
        <taxon>Glossata</taxon>
        <taxon>Ditrysia</taxon>
        <taxon>Tineoidea</taxon>
        <taxon>Psychidae</taxon>
        <taxon>Oiketicinae</taxon>
        <taxon>Eumeta</taxon>
    </lineage>
</organism>
<feature type="compositionally biased region" description="Polar residues" evidence="1">
    <location>
        <begin position="86"/>
        <end position="100"/>
    </location>
</feature>
<reference evidence="2 3" key="1">
    <citation type="journal article" date="2019" name="Commun. Biol.">
        <title>The bagworm genome reveals a unique fibroin gene that provides high tensile strength.</title>
        <authorList>
            <person name="Kono N."/>
            <person name="Nakamura H."/>
            <person name="Ohtoshi R."/>
            <person name="Tomita M."/>
            <person name="Numata K."/>
            <person name="Arakawa K."/>
        </authorList>
    </citation>
    <scope>NUCLEOTIDE SEQUENCE [LARGE SCALE GENOMIC DNA]</scope>
</reference>
<evidence type="ECO:0000313" key="3">
    <source>
        <dbReference type="Proteomes" id="UP000299102"/>
    </source>
</evidence>
<name>A0A4C1WSA1_EUMVA</name>
<feature type="compositionally biased region" description="Polar residues" evidence="1">
    <location>
        <begin position="151"/>
        <end position="161"/>
    </location>
</feature>
<feature type="compositionally biased region" description="Low complexity" evidence="1">
    <location>
        <begin position="13"/>
        <end position="27"/>
    </location>
</feature>
<sequence>MTYKTCSSRRPQRLATARAAATRAPPWRGRRDAGAGSLGPGAARTAAAGRHIDPVGAAPAPAARAADPAPPSTATPSRPSLLCYQFSDSMGDSFIKSSTGGARGVAAEASARLPTPHSTPGRPLGTPARPSAAPPPPSAPVAGPDRRDMIQHTQMLSTPRSRTLYECGRRLPLISS</sequence>
<evidence type="ECO:0000313" key="2">
    <source>
        <dbReference type="EMBL" id="GBP53199.1"/>
    </source>
</evidence>
<comment type="caution">
    <text evidence="2">The sequence shown here is derived from an EMBL/GenBank/DDBJ whole genome shotgun (WGS) entry which is preliminary data.</text>
</comment>
<dbReference type="AlphaFoldDB" id="A0A4C1WSA1"/>
<feature type="compositionally biased region" description="Low complexity" evidence="1">
    <location>
        <begin position="57"/>
        <end position="67"/>
    </location>
</feature>
<protein>
    <submittedName>
        <fullName evidence="2">Uncharacterized protein</fullName>
    </submittedName>
</protein>
<dbReference type="Proteomes" id="UP000299102">
    <property type="component" value="Unassembled WGS sequence"/>
</dbReference>
<proteinExistence type="predicted"/>
<gene>
    <name evidence="2" type="ORF">EVAR_8976_1</name>
</gene>
<dbReference type="EMBL" id="BGZK01000618">
    <property type="protein sequence ID" value="GBP53199.1"/>
    <property type="molecule type" value="Genomic_DNA"/>
</dbReference>
<feature type="region of interest" description="Disordered" evidence="1">
    <location>
        <begin position="1"/>
        <end position="163"/>
    </location>
</feature>